<organism evidence="2 3">
    <name type="scientific">Rugamonas rivuli</name>
    <dbReference type="NCBI Taxonomy" id="2743358"/>
    <lineage>
        <taxon>Bacteria</taxon>
        <taxon>Pseudomonadati</taxon>
        <taxon>Pseudomonadota</taxon>
        <taxon>Betaproteobacteria</taxon>
        <taxon>Burkholderiales</taxon>
        <taxon>Oxalobacteraceae</taxon>
        <taxon>Telluria group</taxon>
        <taxon>Rugamonas</taxon>
    </lineage>
</organism>
<protein>
    <submittedName>
        <fullName evidence="2">Formyltransferase domain-containing protein</fullName>
    </submittedName>
</protein>
<sequence>MSSLPPLTRVAVFGSFHRGFHVLSELLKGPLAQRVRVVGVATDDVGSDHVSRARRVWGYPHTPAEEVMVERLALSHGLAPYKGRVKTDEFYHLYEQQWRPDLCITATFGQRFDARLFELPRLGFYNLHPCIDDGWPSHYAGPNPFQALLDNGSDHVVIAMHQVDEGFDTGRLHALSEKIYVPAGATVVDLHKLTSPLAAKFFARELGKMLP</sequence>
<dbReference type="PANTHER" id="PTHR11138:SF5">
    <property type="entry name" value="METHIONYL-TRNA FORMYLTRANSFERASE, MITOCHONDRIAL"/>
    <property type="match status" value="1"/>
</dbReference>
<dbReference type="Pfam" id="PF00551">
    <property type="entry name" value="Formyl_trans_N"/>
    <property type="match status" value="1"/>
</dbReference>
<accession>A0A843S7F1</accession>
<keyword evidence="2" id="KW-0808">Transferase</keyword>
<proteinExistence type="predicted"/>
<gene>
    <name evidence="2" type="ORF">GEV01_12520</name>
</gene>
<dbReference type="GO" id="GO:0004479">
    <property type="term" value="F:methionyl-tRNA formyltransferase activity"/>
    <property type="evidence" value="ECO:0007669"/>
    <property type="project" value="TreeGrafter"/>
</dbReference>
<dbReference type="RefSeq" id="WP_152804722.1">
    <property type="nucleotide sequence ID" value="NZ_WHUF01000003.1"/>
</dbReference>
<keyword evidence="3" id="KW-1185">Reference proteome</keyword>
<dbReference type="InterPro" id="IPR002376">
    <property type="entry name" value="Formyl_transf_N"/>
</dbReference>
<reference evidence="2 3" key="1">
    <citation type="submission" date="2019-10" db="EMBL/GenBank/DDBJ databases">
        <title>Two novel species isolated from a subtropical stream in China.</title>
        <authorList>
            <person name="Lu H."/>
        </authorList>
    </citation>
    <scope>NUCLEOTIDE SEQUENCE [LARGE SCALE GENOMIC DNA]</scope>
    <source>
        <strain evidence="2 3">FT103W</strain>
    </source>
</reference>
<evidence type="ECO:0000313" key="3">
    <source>
        <dbReference type="Proteomes" id="UP000444318"/>
    </source>
</evidence>
<name>A0A843S7F1_9BURK</name>
<feature type="domain" description="Formyl transferase N-terminal" evidence="1">
    <location>
        <begin position="9"/>
        <end position="195"/>
    </location>
</feature>
<evidence type="ECO:0000259" key="1">
    <source>
        <dbReference type="Pfam" id="PF00551"/>
    </source>
</evidence>
<dbReference type="Proteomes" id="UP000444318">
    <property type="component" value="Unassembled WGS sequence"/>
</dbReference>
<dbReference type="Gene3D" id="3.40.50.170">
    <property type="entry name" value="Formyl transferase, N-terminal domain"/>
    <property type="match status" value="1"/>
</dbReference>
<dbReference type="InterPro" id="IPR036477">
    <property type="entry name" value="Formyl_transf_N_sf"/>
</dbReference>
<dbReference type="AlphaFoldDB" id="A0A843S7F1"/>
<evidence type="ECO:0000313" key="2">
    <source>
        <dbReference type="EMBL" id="MQA20335.1"/>
    </source>
</evidence>
<dbReference type="GO" id="GO:0005829">
    <property type="term" value="C:cytosol"/>
    <property type="evidence" value="ECO:0007669"/>
    <property type="project" value="TreeGrafter"/>
</dbReference>
<comment type="caution">
    <text evidence="2">The sequence shown here is derived from an EMBL/GenBank/DDBJ whole genome shotgun (WGS) entry which is preliminary data.</text>
</comment>
<dbReference type="PANTHER" id="PTHR11138">
    <property type="entry name" value="METHIONYL-TRNA FORMYLTRANSFERASE"/>
    <property type="match status" value="1"/>
</dbReference>
<dbReference type="SUPFAM" id="SSF53328">
    <property type="entry name" value="Formyltransferase"/>
    <property type="match status" value="1"/>
</dbReference>
<dbReference type="EMBL" id="WHUF01000003">
    <property type="protein sequence ID" value="MQA20335.1"/>
    <property type="molecule type" value="Genomic_DNA"/>
</dbReference>